<dbReference type="Proteomes" id="UP000324800">
    <property type="component" value="Unassembled WGS sequence"/>
</dbReference>
<accession>A0A5J4U9S4</accession>
<evidence type="ECO:0000313" key="2">
    <source>
        <dbReference type="EMBL" id="KAA6366913.1"/>
    </source>
</evidence>
<proteinExistence type="predicted"/>
<dbReference type="AlphaFoldDB" id="A0A5J4U9S4"/>
<evidence type="ECO:0000256" key="1">
    <source>
        <dbReference type="SAM" id="MobiDB-lite"/>
    </source>
</evidence>
<organism evidence="2 3">
    <name type="scientific">Streblomastix strix</name>
    <dbReference type="NCBI Taxonomy" id="222440"/>
    <lineage>
        <taxon>Eukaryota</taxon>
        <taxon>Metamonada</taxon>
        <taxon>Preaxostyla</taxon>
        <taxon>Oxymonadida</taxon>
        <taxon>Streblomastigidae</taxon>
        <taxon>Streblomastix</taxon>
    </lineage>
</organism>
<comment type="caution">
    <text evidence="2">The sequence shown here is derived from an EMBL/GenBank/DDBJ whole genome shotgun (WGS) entry which is preliminary data.</text>
</comment>
<dbReference type="EMBL" id="SNRW01018879">
    <property type="protein sequence ID" value="KAA6366913.1"/>
    <property type="molecule type" value="Genomic_DNA"/>
</dbReference>
<protein>
    <submittedName>
        <fullName evidence="2">Uncharacterized protein</fullName>
    </submittedName>
</protein>
<reference evidence="2 3" key="1">
    <citation type="submission" date="2019-03" db="EMBL/GenBank/DDBJ databases">
        <title>Single cell metagenomics reveals metabolic interactions within the superorganism composed of flagellate Streblomastix strix and complex community of Bacteroidetes bacteria on its surface.</title>
        <authorList>
            <person name="Treitli S.C."/>
            <person name="Kolisko M."/>
            <person name="Husnik F."/>
            <person name="Keeling P."/>
            <person name="Hampl V."/>
        </authorList>
    </citation>
    <scope>NUCLEOTIDE SEQUENCE [LARGE SCALE GENOMIC DNA]</scope>
    <source>
        <strain evidence="2">ST1C</strain>
    </source>
</reference>
<sequence>MTQFIKQPQQEGSNISQSSLFNRSDGKLGPTQKKGTSNEKIADFFSQAKLTTIDFSALPIDDPQPYGINLGASGPPVTIGLGENRIQKATKEILVLQQRQERLLSKSSTNYSTPDARKSFNIMF</sequence>
<feature type="compositionally biased region" description="Polar residues" evidence="1">
    <location>
        <begin position="1"/>
        <end position="22"/>
    </location>
</feature>
<evidence type="ECO:0000313" key="3">
    <source>
        <dbReference type="Proteomes" id="UP000324800"/>
    </source>
</evidence>
<feature type="region of interest" description="Disordered" evidence="1">
    <location>
        <begin position="1"/>
        <end position="39"/>
    </location>
</feature>
<gene>
    <name evidence="2" type="ORF">EZS28_037560</name>
</gene>
<name>A0A5J4U9S4_9EUKA</name>